<feature type="domain" description="Fibronectin type-III" evidence="10">
    <location>
        <begin position="490"/>
        <end position="585"/>
    </location>
</feature>
<dbReference type="FunFam" id="2.60.40.10:FF:001434">
    <property type="entry name" value="titin isoform X1"/>
    <property type="match status" value="1"/>
</dbReference>
<evidence type="ECO:0000256" key="7">
    <source>
        <dbReference type="ARBA" id="ARBA00023242"/>
    </source>
</evidence>
<dbReference type="STRING" id="41447.ENSSDUP00000005660"/>
<keyword evidence="7" id="KW-0539">Nucleus</keyword>
<dbReference type="InterPro" id="IPR003599">
    <property type="entry name" value="Ig_sub"/>
</dbReference>
<dbReference type="InterPro" id="IPR036179">
    <property type="entry name" value="Ig-like_dom_sf"/>
</dbReference>
<dbReference type="Pfam" id="PF00041">
    <property type="entry name" value="fn3"/>
    <property type="match status" value="3"/>
</dbReference>
<keyword evidence="8" id="KW-0393">Immunoglobulin domain</keyword>
<feature type="domain" description="Fibronectin type-III" evidence="10">
    <location>
        <begin position="586"/>
        <end position="679"/>
    </location>
</feature>
<dbReference type="SUPFAM" id="SSF49265">
    <property type="entry name" value="Fibronectin type III"/>
    <property type="match status" value="2"/>
</dbReference>
<evidence type="ECO:0000256" key="4">
    <source>
        <dbReference type="ARBA" id="ARBA00022490"/>
    </source>
</evidence>
<dbReference type="InterPro" id="IPR007110">
    <property type="entry name" value="Ig-like_dom"/>
</dbReference>
<proteinExistence type="inferred from homology"/>
<reference evidence="11" key="2">
    <citation type="submission" date="2025-09" db="UniProtKB">
        <authorList>
            <consortium name="Ensembl"/>
        </authorList>
    </citation>
    <scope>IDENTIFICATION</scope>
</reference>
<dbReference type="OMA" id="PEVTVRW"/>
<dbReference type="CDD" id="cd00063">
    <property type="entry name" value="FN3"/>
    <property type="match status" value="3"/>
</dbReference>
<dbReference type="AlphaFoldDB" id="A0A3B4TI78"/>
<dbReference type="GO" id="GO:0030017">
    <property type="term" value="C:sarcomere"/>
    <property type="evidence" value="ECO:0007669"/>
    <property type="project" value="UniProtKB-ARBA"/>
</dbReference>
<dbReference type="Pfam" id="PF07679">
    <property type="entry name" value="I-set"/>
    <property type="match status" value="5"/>
</dbReference>
<dbReference type="GO" id="GO:0005634">
    <property type="term" value="C:nucleus"/>
    <property type="evidence" value="ECO:0007669"/>
    <property type="project" value="UniProtKB-SubCell"/>
</dbReference>
<evidence type="ECO:0000259" key="9">
    <source>
        <dbReference type="PROSITE" id="PS50835"/>
    </source>
</evidence>
<dbReference type="FunFam" id="2.60.40.10:FF:000127">
    <property type="entry name" value="titin isoform X1"/>
    <property type="match status" value="2"/>
</dbReference>
<feature type="domain" description="Fibronectin type-III" evidence="10">
    <location>
        <begin position="779"/>
        <end position="871"/>
    </location>
</feature>
<evidence type="ECO:0000313" key="11">
    <source>
        <dbReference type="Ensembl" id="ENSSDUP00000005660.1"/>
    </source>
</evidence>
<dbReference type="PROSITE" id="PS50853">
    <property type="entry name" value="FN3"/>
    <property type="match status" value="3"/>
</dbReference>
<comment type="similarity">
    <text evidence="3">Belongs to the protein kinase superfamily. CAMK Ser/Thr protein kinase family.</text>
</comment>
<feature type="domain" description="Ig-like" evidence="9">
    <location>
        <begin position="170"/>
        <end position="257"/>
    </location>
</feature>
<keyword evidence="12" id="KW-1185">Reference proteome</keyword>
<keyword evidence="6" id="KW-1015">Disulfide bond</keyword>
<dbReference type="SUPFAM" id="SSF48726">
    <property type="entry name" value="Immunoglobulin"/>
    <property type="match status" value="6"/>
</dbReference>
<dbReference type="GeneTree" id="ENSGT01110000267173"/>
<dbReference type="Ensembl" id="ENSSDUT00000005769.1">
    <property type="protein sequence ID" value="ENSSDUP00000005660.1"/>
    <property type="gene ID" value="ENSSDUG00000004140.1"/>
</dbReference>
<dbReference type="FunFam" id="2.60.40.10:FF:000031">
    <property type="entry name" value="Myosin-binding protein C, slow type"/>
    <property type="match status" value="2"/>
</dbReference>
<dbReference type="PANTHER" id="PTHR14340:SF13">
    <property type="entry name" value="TITIN"/>
    <property type="match status" value="1"/>
</dbReference>
<evidence type="ECO:0000256" key="1">
    <source>
        <dbReference type="ARBA" id="ARBA00004123"/>
    </source>
</evidence>
<dbReference type="InterPro" id="IPR013098">
    <property type="entry name" value="Ig_I-set"/>
</dbReference>
<sequence>LSLPLCFSSSPSSSSCSSSSSPELAAEFITRPQNQEVVEGEKAEFTCSVSKETYEVKWFRGDKEVEAGDKYTIISEGKRRALIVKNCELKDEGGYVAHISSVKASADLCVIGKTLNFFVYILSWFNQRFDFNKFVFYSRKTEDHHADQRYGGEGGKRDRVQLRDEHRGKEKLKFLEPIEDIETQEKKTISFICKVNRPEVTVRWMKAGQEVTLNKRIVYRADGLKHTLTIKDCVMDDEGEYTAVVGDDKCAAELIISEAPTDFAAQLKDQTITEFEDAEFTCKLSKEKAVVKWYRNGREIREGPRYDNHPNPHYDENLPDDESEYACGVDERRTRARLFVEGKLFMSLRLFSKTTEMISEGKVHRLQVCEIRPRDQGEYRIVAKDKDARAKLELAAVPKIKTTDQNLMTDAGKPFVMTVPYDAYPRADAGWFFEDTSLPVQNIDTSADKTEYRLKSPSKEDQGRYKVVIKNKHGEGEAFINLDVIDVPDAPENVAVANVNKFGATVTWEPPKFDGGSEITAYVIELRDRTSVKWEAALVCGANDRSAALNDVVENKEYIFRVRAENKAGIGRPSAATNPRPSPPLNLNFSDQIKSAVTLTWETPTSNGGSMITGYIIEKCDEGTDKWLRCNARLCPDLSYRVQNVIEGKEYLFSVTACNKCGPGEPAYIDEPVNVSSPAKIQLDVKLLAGLTARAGTKIELPADVKGKPDPRVKWTKADLVLRADNRITIDTEPGHSKLSIADTTRGDTATYIIEAVNTCGRATKYSCCVPSSSDKPGPPAAFDISEITNESCVMAWNPPRDDGGSPITNYIFQKTGSEEWIRIAEDIPLTEHQLQGLMEKQEYSFRVKAVNKAGESEPSEPSDPVVCKERLCKFNSGLGGAPTMDLEAQDVVVVEGEKLHLNIPYRAIPTPKMVWQKDTVECKADDRLSMTVEMNSAHLELLKCTRPDAGAYAITLENSLGTATGTVNVKVIGRISSM</sequence>
<dbReference type="PRINTS" id="PR00014">
    <property type="entry name" value="FNTYPEIII"/>
</dbReference>
<dbReference type="FunFam" id="2.60.40.10:FF:000050">
    <property type="entry name" value="Titin isoform B"/>
    <property type="match status" value="2"/>
</dbReference>
<dbReference type="Proteomes" id="UP000261420">
    <property type="component" value="Unplaced"/>
</dbReference>
<dbReference type="FunFam" id="2.60.40.10:FF:000056">
    <property type="entry name" value="twitchin isoform X4"/>
    <property type="match status" value="1"/>
</dbReference>
<evidence type="ECO:0000256" key="6">
    <source>
        <dbReference type="ARBA" id="ARBA00023157"/>
    </source>
</evidence>
<evidence type="ECO:0000256" key="3">
    <source>
        <dbReference type="ARBA" id="ARBA00006692"/>
    </source>
</evidence>
<keyword evidence="4" id="KW-0963">Cytoplasm</keyword>
<dbReference type="InterPro" id="IPR036116">
    <property type="entry name" value="FN3_sf"/>
</dbReference>
<feature type="domain" description="Ig-like" evidence="9">
    <location>
        <begin position="260"/>
        <end position="339"/>
    </location>
</feature>
<dbReference type="InterPro" id="IPR003598">
    <property type="entry name" value="Ig_sub2"/>
</dbReference>
<dbReference type="SMART" id="SM00409">
    <property type="entry name" value="IG"/>
    <property type="match status" value="6"/>
</dbReference>
<dbReference type="PANTHER" id="PTHR14340">
    <property type="entry name" value="MICROFIBRIL-ASSOCIATED GLYCOPROTEIN 3"/>
    <property type="match status" value="1"/>
</dbReference>
<feature type="domain" description="Ig-like" evidence="9">
    <location>
        <begin position="22"/>
        <end position="109"/>
    </location>
</feature>
<keyword evidence="5" id="KW-0677">Repeat</keyword>
<evidence type="ECO:0000256" key="2">
    <source>
        <dbReference type="ARBA" id="ARBA00004496"/>
    </source>
</evidence>
<name>A0A3B4TI78_SERDU</name>
<dbReference type="SMART" id="SM00408">
    <property type="entry name" value="IGc2"/>
    <property type="match status" value="4"/>
</dbReference>
<evidence type="ECO:0000259" key="10">
    <source>
        <dbReference type="PROSITE" id="PS50853"/>
    </source>
</evidence>
<dbReference type="Gene3D" id="2.60.40.10">
    <property type="entry name" value="Immunoglobulins"/>
    <property type="match status" value="9"/>
</dbReference>
<evidence type="ECO:0000313" key="12">
    <source>
        <dbReference type="Proteomes" id="UP000261420"/>
    </source>
</evidence>
<protein>
    <submittedName>
        <fullName evidence="11">Uncharacterized protein</fullName>
    </submittedName>
</protein>
<reference evidence="11" key="1">
    <citation type="submission" date="2025-08" db="UniProtKB">
        <authorList>
            <consortium name="Ensembl"/>
        </authorList>
    </citation>
    <scope>IDENTIFICATION</scope>
</reference>
<dbReference type="PROSITE" id="PS50835">
    <property type="entry name" value="IG_LIKE"/>
    <property type="match status" value="3"/>
</dbReference>
<organism evidence="11 12">
    <name type="scientific">Seriola dumerili</name>
    <name type="common">Greater amberjack</name>
    <name type="synonym">Caranx dumerili</name>
    <dbReference type="NCBI Taxonomy" id="41447"/>
    <lineage>
        <taxon>Eukaryota</taxon>
        <taxon>Metazoa</taxon>
        <taxon>Chordata</taxon>
        <taxon>Craniata</taxon>
        <taxon>Vertebrata</taxon>
        <taxon>Euteleostomi</taxon>
        <taxon>Actinopterygii</taxon>
        <taxon>Neopterygii</taxon>
        <taxon>Teleostei</taxon>
        <taxon>Neoteleostei</taxon>
        <taxon>Acanthomorphata</taxon>
        <taxon>Carangaria</taxon>
        <taxon>Carangiformes</taxon>
        <taxon>Carangidae</taxon>
        <taxon>Seriola</taxon>
    </lineage>
</organism>
<dbReference type="SMART" id="SM00060">
    <property type="entry name" value="FN3"/>
    <property type="match status" value="3"/>
</dbReference>
<dbReference type="InterPro" id="IPR013783">
    <property type="entry name" value="Ig-like_fold"/>
</dbReference>
<dbReference type="InterPro" id="IPR003961">
    <property type="entry name" value="FN3_dom"/>
</dbReference>
<comment type="subcellular location">
    <subcellularLocation>
        <location evidence="2">Cytoplasm</location>
    </subcellularLocation>
    <subcellularLocation>
        <location evidence="1">Nucleus</location>
    </subcellularLocation>
</comment>
<evidence type="ECO:0000256" key="8">
    <source>
        <dbReference type="ARBA" id="ARBA00023319"/>
    </source>
</evidence>
<accession>A0A3B4TI78</accession>
<evidence type="ECO:0000256" key="5">
    <source>
        <dbReference type="ARBA" id="ARBA00022737"/>
    </source>
</evidence>